<dbReference type="GO" id="GO:0016020">
    <property type="term" value="C:membrane"/>
    <property type="evidence" value="ECO:0007669"/>
    <property type="project" value="UniProtKB-SubCell"/>
</dbReference>
<feature type="transmembrane region" description="Helical" evidence="6">
    <location>
        <begin position="440"/>
        <end position="457"/>
    </location>
</feature>
<evidence type="ECO:0000256" key="1">
    <source>
        <dbReference type="ARBA" id="ARBA00004141"/>
    </source>
</evidence>
<evidence type="ECO:0000256" key="5">
    <source>
        <dbReference type="SAM" id="MobiDB-lite"/>
    </source>
</evidence>
<dbReference type="InterPro" id="IPR002293">
    <property type="entry name" value="AA/rel_permease1"/>
</dbReference>
<dbReference type="AlphaFoldDB" id="A0A6J4NKI6"/>
<feature type="transmembrane region" description="Helical" evidence="6">
    <location>
        <begin position="168"/>
        <end position="190"/>
    </location>
</feature>
<dbReference type="PIRSF" id="PIRSF006060">
    <property type="entry name" value="AA_transporter"/>
    <property type="match status" value="1"/>
</dbReference>
<dbReference type="GO" id="GO:0015179">
    <property type="term" value="F:L-amino acid transmembrane transporter activity"/>
    <property type="evidence" value="ECO:0007669"/>
    <property type="project" value="TreeGrafter"/>
</dbReference>
<gene>
    <name evidence="7" type="ORF">AVDCRST_MAG64-1013</name>
</gene>
<comment type="subcellular location">
    <subcellularLocation>
        <location evidence="1">Membrane</location>
        <topology evidence="1">Multi-pass membrane protein</topology>
    </subcellularLocation>
</comment>
<feature type="transmembrane region" description="Helical" evidence="6">
    <location>
        <begin position="411"/>
        <end position="428"/>
    </location>
</feature>
<evidence type="ECO:0000256" key="2">
    <source>
        <dbReference type="ARBA" id="ARBA00022692"/>
    </source>
</evidence>
<evidence type="ECO:0000313" key="7">
    <source>
        <dbReference type="EMBL" id="CAA9387328.1"/>
    </source>
</evidence>
<feature type="transmembrane region" description="Helical" evidence="6">
    <location>
        <begin position="296"/>
        <end position="315"/>
    </location>
</feature>
<evidence type="ECO:0000256" key="3">
    <source>
        <dbReference type="ARBA" id="ARBA00022989"/>
    </source>
</evidence>
<sequence length="498" mass="51173">MEVGEVGKPKRTLSVTDAIAVVVGIVIGAGIFATPAMVAKQAPSGTAYILLWVAGGLVSLVGALCYAELATTYPDAGGEYHFLRRGLGSGAGFLFAWARLTVIQTGSIAIHAFIIGDYAADLVKARGWVGEAGGQAALLSSVIAVLTVVALTGLNLVGVRQGKTTQKLLSGCVLTAVLLVCVGGFLAAPAEAAAAPAAAASGAAASDGPGSFWWIGAAMVFVLLTYGGWNEAAYLSAEVRGERRGIVKVLLGGIALVTVVYLLINFAYLRGLGLSGIAGSDAVAADMLRRGRLGDAGATFVTLIIVVAALGNMNATIMTGARTSYALGRDFPMFAPLGRWRRGREAPVTALLVQGVMTLALVIFCSLQRNGLEAMVKYTTPVFWLFLLLTGISLIVLRVKDSGAERPFRVPLFPVTPILFCLVCGYMLHSGIMFAGPTNALLGLGVLALGVPLMLIARRTVRGSQGADDAQRGFDPVLLGGPGKTAPAGGGGGGTDHT</sequence>
<protein>
    <submittedName>
        <fullName evidence="7">Uncharacterized amino acid permease, GabP family</fullName>
    </submittedName>
</protein>
<evidence type="ECO:0000256" key="6">
    <source>
        <dbReference type="SAM" id="Phobius"/>
    </source>
</evidence>
<keyword evidence="4 6" id="KW-0472">Membrane</keyword>
<feature type="transmembrane region" description="Helical" evidence="6">
    <location>
        <begin position="381"/>
        <end position="399"/>
    </location>
</feature>
<feature type="transmembrane region" description="Helical" evidence="6">
    <location>
        <begin position="90"/>
        <end position="116"/>
    </location>
</feature>
<dbReference type="Gene3D" id="1.20.1740.10">
    <property type="entry name" value="Amino acid/polyamine transporter I"/>
    <property type="match status" value="1"/>
</dbReference>
<feature type="transmembrane region" description="Helical" evidence="6">
    <location>
        <begin position="136"/>
        <end position="156"/>
    </location>
</feature>
<keyword evidence="3 6" id="KW-1133">Transmembrane helix</keyword>
<evidence type="ECO:0000256" key="4">
    <source>
        <dbReference type="ARBA" id="ARBA00023136"/>
    </source>
</evidence>
<feature type="transmembrane region" description="Helical" evidence="6">
    <location>
        <begin position="210"/>
        <end position="229"/>
    </location>
</feature>
<accession>A0A6J4NKI6</accession>
<feature type="transmembrane region" description="Helical" evidence="6">
    <location>
        <begin position="45"/>
        <end position="69"/>
    </location>
</feature>
<dbReference type="PANTHER" id="PTHR11785">
    <property type="entry name" value="AMINO ACID TRANSPORTER"/>
    <property type="match status" value="1"/>
</dbReference>
<feature type="compositionally biased region" description="Gly residues" evidence="5">
    <location>
        <begin position="480"/>
        <end position="498"/>
    </location>
</feature>
<dbReference type="PANTHER" id="PTHR11785:SF512">
    <property type="entry name" value="SOBREMESA, ISOFORM B"/>
    <property type="match status" value="1"/>
</dbReference>
<dbReference type="Pfam" id="PF13520">
    <property type="entry name" value="AA_permease_2"/>
    <property type="match status" value="1"/>
</dbReference>
<name>A0A6J4NKI6_9BACT</name>
<proteinExistence type="predicted"/>
<organism evidence="7">
    <name type="scientific">uncultured Phycisphaerae bacterium</name>
    <dbReference type="NCBI Taxonomy" id="904963"/>
    <lineage>
        <taxon>Bacteria</taxon>
        <taxon>Pseudomonadati</taxon>
        <taxon>Planctomycetota</taxon>
        <taxon>Phycisphaerae</taxon>
        <taxon>environmental samples</taxon>
    </lineage>
</organism>
<feature type="transmembrane region" description="Helical" evidence="6">
    <location>
        <begin position="12"/>
        <end position="33"/>
    </location>
</feature>
<dbReference type="InterPro" id="IPR050598">
    <property type="entry name" value="AminoAcid_Transporter"/>
</dbReference>
<feature type="transmembrane region" description="Helical" evidence="6">
    <location>
        <begin position="348"/>
        <end position="369"/>
    </location>
</feature>
<feature type="transmembrane region" description="Helical" evidence="6">
    <location>
        <begin position="249"/>
        <end position="269"/>
    </location>
</feature>
<feature type="region of interest" description="Disordered" evidence="5">
    <location>
        <begin position="466"/>
        <end position="498"/>
    </location>
</feature>
<keyword evidence="2 6" id="KW-0812">Transmembrane</keyword>
<reference evidence="7" key="1">
    <citation type="submission" date="2020-02" db="EMBL/GenBank/DDBJ databases">
        <authorList>
            <person name="Meier V. D."/>
        </authorList>
    </citation>
    <scope>NUCLEOTIDE SEQUENCE</scope>
    <source>
        <strain evidence="7">AVDCRST_MAG64</strain>
    </source>
</reference>
<dbReference type="EMBL" id="CADCUQ010000239">
    <property type="protein sequence ID" value="CAA9387328.1"/>
    <property type="molecule type" value="Genomic_DNA"/>
</dbReference>